<feature type="chain" id="PRO_5030750840" evidence="1">
    <location>
        <begin position="20"/>
        <end position="731"/>
    </location>
</feature>
<dbReference type="AlphaFoldDB" id="A0A7S1AAA9"/>
<dbReference type="EMBL" id="HBFQ01031232">
    <property type="protein sequence ID" value="CAD8847664.1"/>
    <property type="molecule type" value="Transcribed_RNA"/>
</dbReference>
<name>A0A7S1AAA9_NOCSC</name>
<keyword evidence="1" id="KW-0732">Signal</keyword>
<reference evidence="2" key="1">
    <citation type="submission" date="2021-01" db="EMBL/GenBank/DDBJ databases">
        <authorList>
            <person name="Corre E."/>
            <person name="Pelletier E."/>
            <person name="Niang G."/>
            <person name="Scheremetjew M."/>
            <person name="Finn R."/>
            <person name="Kale V."/>
            <person name="Holt S."/>
            <person name="Cochrane G."/>
            <person name="Meng A."/>
            <person name="Brown T."/>
            <person name="Cohen L."/>
        </authorList>
    </citation>
    <scope>NUCLEOTIDE SEQUENCE</scope>
</reference>
<evidence type="ECO:0000313" key="2">
    <source>
        <dbReference type="EMBL" id="CAD8847664.1"/>
    </source>
</evidence>
<accession>A0A7S1AAA9</accession>
<evidence type="ECO:0000256" key="1">
    <source>
        <dbReference type="SAM" id="SignalP"/>
    </source>
</evidence>
<dbReference type="Gene3D" id="2.160.20.10">
    <property type="entry name" value="Single-stranded right-handed beta-helix, Pectin lyase-like"/>
    <property type="match status" value="1"/>
</dbReference>
<proteinExistence type="predicted"/>
<organism evidence="2">
    <name type="scientific">Noctiluca scintillans</name>
    <name type="common">Sea sparkle</name>
    <name type="synonym">Red tide dinoflagellate</name>
    <dbReference type="NCBI Taxonomy" id="2966"/>
    <lineage>
        <taxon>Eukaryota</taxon>
        <taxon>Sar</taxon>
        <taxon>Alveolata</taxon>
        <taxon>Dinophyceae</taxon>
        <taxon>Noctilucales</taxon>
        <taxon>Noctilucaceae</taxon>
        <taxon>Noctiluca</taxon>
    </lineage>
</organism>
<sequence length="731" mass="77478">MKRLLLYVVYVSVPLLSAAVSETGSFVADVGLYDATGQTIFESATATTQWGSTSTQYGKVIHTYSLCTQDTTSDCDGTSNYIGGSANWNAAGGNNLFNYLETVQFIIPHEAASKIASIGFTIKTPSSPTYRVLREGDRINDLGADFTSQAWGGVAPAATLDYPVAGSSAGDPIHLSILPVTSNGTVDGHQVLGMFISFREPAPPTCDPASGHCCFLDKGDSLWGKDFVDTENNCRIENPHYQCWQTDGSPWTTGATVSSMAFVGSLYNMADGTPITIFLDDEADIALPLTNSFVYITPSAGLDSCATLCGLSTGAIPWSGSTWSSAVSSCEISGASTFAAEGLGPLTITGFGRISGYTLLDNGVNYFGQQVWKDFSGTNCAGASYSSAVFGDVYKAWEWGIMSGLLEIATSDASTDFAVDIRGITVAWGPKRGDGAILINAGYRILSDSADSNRPARLTDVKTPGAWMDAADGPNLLGDGSMISFAYLHHADDLLKLSASNVKYSHITALQGNVGSVVELGNYGLGLRNNQVVGSSVEGLYVHRIVHAKGGWDGNGGVFGSRTCPNGITFKDITVNDLVVHASSDSNTVGQLFAIGTLSGNAAFCGGSHGGNIFDSFTFLRWRIYLSPSMYSKFFNADNSKTSTGDKIFFSDPAQTTQSAILRSAVQIYDDTGYYCVCPMLSDASGCWDNNGPGHGAQNFQFYNMPVTNIMFPYTTPATQNNHSAPKLTVT</sequence>
<gene>
    <name evidence="2" type="ORF">NSCI0253_LOCUS22014</name>
</gene>
<dbReference type="InterPro" id="IPR012334">
    <property type="entry name" value="Pectin_lyas_fold"/>
</dbReference>
<feature type="signal peptide" evidence="1">
    <location>
        <begin position="1"/>
        <end position="19"/>
    </location>
</feature>
<protein>
    <submittedName>
        <fullName evidence="2">Uncharacterized protein</fullName>
    </submittedName>
</protein>